<dbReference type="Gene3D" id="3.40.50.10900">
    <property type="entry name" value="PAC-like subunit"/>
    <property type="match status" value="1"/>
</dbReference>
<keyword evidence="2" id="KW-1185">Reference proteome</keyword>
<protein>
    <submittedName>
        <fullName evidence="1">Expressed protein</fullName>
    </submittedName>
</protein>
<comment type="caution">
    <text evidence="1">The sequence shown here is derived from an EMBL/GenBank/DDBJ whole genome shotgun (WGS) entry which is preliminary data.</text>
</comment>
<reference evidence="1" key="1">
    <citation type="submission" date="2022-06" db="EMBL/GenBank/DDBJ databases">
        <authorList>
            <consortium name="SYNGENTA / RWTH Aachen University"/>
        </authorList>
    </citation>
    <scope>NUCLEOTIDE SEQUENCE</scope>
</reference>
<sequence>MDQFKGFDGRELEFFLPDTPERFDSQSFKGSTLIFPVVSIGNVPQLVVDLLIFGCLKDDRVGLGPIQRVGTLDPVDHIPVVSLRDKRFHIHSQKDRQIEHQDGLISDPIEVYQTSDRLYTIVQQRSPVIRALKESHIEKLKRWIICSRFSSILLLVSVDSATRSDAQLVEGSSSPFYHLNLENHPQSLSDDSTQIRKNLINRLDPLVGPTRGKSLNNGGCEKRGQVVPVLSAGGLSRRILINFKNHNQNLSLNDHQGLPEVNSLVMYACEGDNRSDSIRFLKELLKILKSSSESNSESRSDHNASGDGLNELECEPLSWNMLKNVNFSKINVELFG</sequence>
<dbReference type="AlphaFoldDB" id="A0AAV0ANI2"/>
<gene>
    <name evidence="1" type="ORF">PPACK8108_LOCUS4488</name>
</gene>
<dbReference type="Proteomes" id="UP001153365">
    <property type="component" value="Unassembled WGS sequence"/>
</dbReference>
<dbReference type="GO" id="GO:0005829">
    <property type="term" value="C:cytosol"/>
    <property type="evidence" value="ECO:0007669"/>
    <property type="project" value="TreeGrafter"/>
</dbReference>
<proteinExistence type="predicted"/>
<dbReference type="EMBL" id="CALTRL010000824">
    <property type="protein sequence ID" value="CAH7669834.1"/>
    <property type="molecule type" value="Genomic_DNA"/>
</dbReference>
<dbReference type="PANTHER" id="PTHR12970">
    <property type="entry name" value="PROTEASOME ASSEMBLY CHAPERONE 2"/>
    <property type="match status" value="1"/>
</dbReference>
<evidence type="ECO:0000313" key="2">
    <source>
        <dbReference type="Proteomes" id="UP001153365"/>
    </source>
</evidence>
<evidence type="ECO:0000313" key="1">
    <source>
        <dbReference type="EMBL" id="CAH7669834.1"/>
    </source>
</evidence>
<dbReference type="InterPro" id="IPR016562">
    <property type="entry name" value="Proteasome_assmbl_chp_2_euk"/>
</dbReference>
<name>A0AAV0ANI2_PHAPC</name>
<dbReference type="GO" id="GO:0043248">
    <property type="term" value="P:proteasome assembly"/>
    <property type="evidence" value="ECO:0007669"/>
    <property type="project" value="TreeGrafter"/>
</dbReference>
<organism evidence="1 2">
    <name type="scientific">Phakopsora pachyrhizi</name>
    <name type="common">Asian soybean rust disease fungus</name>
    <dbReference type="NCBI Taxonomy" id="170000"/>
    <lineage>
        <taxon>Eukaryota</taxon>
        <taxon>Fungi</taxon>
        <taxon>Dikarya</taxon>
        <taxon>Basidiomycota</taxon>
        <taxon>Pucciniomycotina</taxon>
        <taxon>Pucciniomycetes</taxon>
        <taxon>Pucciniales</taxon>
        <taxon>Phakopsoraceae</taxon>
        <taxon>Phakopsora</taxon>
    </lineage>
</organism>
<dbReference type="InterPro" id="IPR038389">
    <property type="entry name" value="PSMG2_sf"/>
</dbReference>
<dbReference type="PANTHER" id="PTHR12970:SF1">
    <property type="entry name" value="PROTEASOME ASSEMBLY CHAPERONE 2"/>
    <property type="match status" value="1"/>
</dbReference>
<dbReference type="GO" id="GO:0005634">
    <property type="term" value="C:nucleus"/>
    <property type="evidence" value="ECO:0007669"/>
    <property type="project" value="TreeGrafter"/>
</dbReference>
<accession>A0AAV0ANI2</accession>